<keyword evidence="1" id="KW-0175">Coiled coil</keyword>
<organism evidence="2 3">
    <name type="scientific">Caerostris extrusa</name>
    <name type="common">Bark spider</name>
    <name type="synonym">Caerostris bankana</name>
    <dbReference type="NCBI Taxonomy" id="172846"/>
    <lineage>
        <taxon>Eukaryota</taxon>
        <taxon>Metazoa</taxon>
        <taxon>Ecdysozoa</taxon>
        <taxon>Arthropoda</taxon>
        <taxon>Chelicerata</taxon>
        <taxon>Arachnida</taxon>
        <taxon>Araneae</taxon>
        <taxon>Araneomorphae</taxon>
        <taxon>Entelegynae</taxon>
        <taxon>Araneoidea</taxon>
        <taxon>Araneidae</taxon>
        <taxon>Caerostris</taxon>
    </lineage>
</organism>
<feature type="non-terminal residue" evidence="2">
    <location>
        <position position="1"/>
    </location>
</feature>
<proteinExistence type="predicted"/>
<gene>
    <name evidence="2" type="ORF">CEXT_479121</name>
</gene>
<dbReference type="EMBL" id="BPLR01001710">
    <property type="protein sequence ID" value="GIZ04248.1"/>
    <property type="molecule type" value="Genomic_DNA"/>
</dbReference>
<reference evidence="2 3" key="1">
    <citation type="submission" date="2021-06" db="EMBL/GenBank/DDBJ databases">
        <title>Caerostris extrusa draft genome.</title>
        <authorList>
            <person name="Kono N."/>
            <person name="Arakawa K."/>
        </authorList>
    </citation>
    <scope>NUCLEOTIDE SEQUENCE [LARGE SCALE GENOMIC DNA]</scope>
</reference>
<dbReference type="AlphaFoldDB" id="A0AAV4YAT3"/>
<name>A0AAV4YAT3_CAEEX</name>
<keyword evidence="3" id="KW-1185">Reference proteome</keyword>
<sequence length="184" mass="21542">QFEALQEELERRREECIQLRTILADRNLPLQMSNRSGAELINEDGELLMAFETQKVLIRQLEAEIQAEKGNAEKMEKELRDELQRLQDDNDRQQRTLRRLLKLRVMPFFCSMKLIDFTGENVDLREKIDMLSDQIKKYKKQLKLYAKKVKDTAVDSKSTSVLLGLQGGDVLELEPKENLATCQW</sequence>
<evidence type="ECO:0000313" key="2">
    <source>
        <dbReference type="EMBL" id="GIZ04248.1"/>
    </source>
</evidence>
<evidence type="ECO:0000313" key="3">
    <source>
        <dbReference type="Proteomes" id="UP001054945"/>
    </source>
</evidence>
<dbReference type="Proteomes" id="UP001054945">
    <property type="component" value="Unassembled WGS sequence"/>
</dbReference>
<feature type="coiled-coil region" evidence="1">
    <location>
        <begin position="58"/>
        <end position="148"/>
    </location>
</feature>
<accession>A0AAV4YAT3</accession>
<evidence type="ECO:0000256" key="1">
    <source>
        <dbReference type="SAM" id="Coils"/>
    </source>
</evidence>
<comment type="caution">
    <text evidence="2">The sequence shown here is derived from an EMBL/GenBank/DDBJ whole genome shotgun (WGS) entry which is preliminary data.</text>
</comment>
<protein>
    <submittedName>
        <fullName evidence="2">Myosin class i heavy chain</fullName>
    </submittedName>
</protein>